<dbReference type="GO" id="GO:0015074">
    <property type="term" value="P:DNA integration"/>
    <property type="evidence" value="ECO:0007669"/>
    <property type="project" value="InterPro"/>
</dbReference>
<dbReference type="SUPFAM" id="SSF53098">
    <property type="entry name" value="Ribonuclease H-like"/>
    <property type="match status" value="1"/>
</dbReference>
<protein>
    <submittedName>
        <fullName evidence="2">IS3 family transposase</fullName>
    </submittedName>
</protein>
<dbReference type="EMBL" id="JAWXYB010000001">
    <property type="protein sequence ID" value="MDX5929154.1"/>
    <property type="molecule type" value="Genomic_DNA"/>
</dbReference>
<gene>
    <name evidence="2" type="ORF">SIL87_00010</name>
</gene>
<dbReference type="GO" id="GO:0003676">
    <property type="term" value="F:nucleic acid binding"/>
    <property type="evidence" value="ECO:0007669"/>
    <property type="project" value="InterPro"/>
</dbReference>
<dbReference type="Pfam" id="PF13276">
    <property type="entry name" value="HTH_21"/>
    <property type="match status" value="1"/>
</dbReference>
<dbReference type="InterPro" id="IPR001584">
    <property type="entry name" value="Integrase_cat-core"/>
</dbReference>
<dbReference type="AlphaFoldDB" id="A0AAW9DJJ3"/>
<evidence type="ECO:0000313" key="3">
    <source>
        <dbReference type="Proteomes" id="UP001279553"/>
    </source>
</evidence>
<evidence type="ECO:0000313" key="2">
    <source>
        <dbReference type="EMBL" id="MDX5929154.1"/>
    </source>
</evidence>
<dbReference type="Gene3D" id="3.30.420.10">
    <property type="entry name" value="Ribonuclease H-like superfamily/Ribonuclease H"/>
    <property type="match status" value="1"/>
</dbReference>
<organism evidence="2 3">
    <name type="scientific">Acidiphilium acidophilum</name>
    <name type="common">Thiobacillus acidophilus</name>
    <dbReference type="NCBI Taxonomy" id="76588"/>
    <lineage>
        <taxon>Bacteria</taxon>
        <taxon>Pseudomonadati</taxon>
        <taxon>Pseudomonadota</taxon>
        <taxon>Alphaproteobacteria</taxon>
        <taxon>Acetobacterales</taxon>
        <taxon>Acidocellaceae</taxon>
        <taxon>Acidiphilium</taxon>
    </lineage>
</organism>
<keyword evidence="3" id="KW-1185">Reference proteome</keyword>
<accession>A0AAW9DJJ3</accession>
<dbReference type="PROSITE" id="PS50994">
    <property type="entry name" value="INTEGRASE"/>
    <property type="match status" value="1"/>
</dbReference>
<dbReference type="PANTHER" id="PTHR46889">
    <property type="entry name" value="TRANSPOSASE INSF FOR INSERTION SEQUENCE IS3B-RELATED"/>
    <property type="match status" value="1"/>
</dbReference>
<evidence type="ECO:0000259" key="1">
    <source>
        <dbReference type="PROSITE" id="PS50994"/>
    </source>
</evidence>
<dbReference type="InterPro" id="IPR048020">
    <property type="entry name" value="Transpos_IS3"/>
</dbReference>
<sequence>MGVKRKQHGAEFKARVAMAALSGEKTLAELSAEFGVHATMISAWKQELVKRAGELFERGNKAAVAEDAQKMIDDLHRKIGQLQVERDFLGRAARHLPTAERRAMIAPNAELSINRQCALLGVARSSFYHRPQAESAEELDLLARLDRIFTDHPVYGSRRLQVALGREGISVGRRRIRRLMKKLGLCAVRPKPDTSKPNHEHKIYPYLLRDKVIDRPNQVWSTDITYIPMRQGFLYLVVILDWSTRRVLAWRLSNTLTVGFCIEALREALARFSRPEIFNSDQGSQFTSEEFTKVLREHGVQISMDGRGRCHDNIFVERLWWTVKHEWVYLRPAATGIEQKRSLSEFFDWYNRRRPHQALNWQTPDEAYFGSTAAATAKAA</sequence>
<dbReference type="NCBIfam" id="NF033516">
    <property type="entry name" value="transpos_IS3"/>
    <property type="match status" value="1"/>
</dbReference>
<dbReference type="InterPro" id="IPR050900">
    <property type="entry name" value="Transposase_IS3/IS150/IS904"/>
</dbReference>
<dbReference type="Proteomes" id="UP001279553">
    <property type="component" value="Unassembled WGS sequence"/>
</dbReference>
<feature type="domain" description="Integrase catalytic" evidence="1">
    <location>
        <begin position="212"/>
        <end position="372"/>
    </location>
</feature>
<dbReference type="RefSeq" id="WP_319612297.1">
    <property type="nucleotide sequence ID" value="NZ_JAWXYB010000001.1"/>
</dbReference>
<dbReference type="InterPro" id="IPR025948">
    <property type="entry name" value="HTH-like_dom"/>
</dbReference>
<proteinExistence type="predicted"/>
<reference evidence="2 3" key="1">
    <citation type="submission" date="2023-11" db="EMBL/GenBank/DDBJ databases">
        <title>MicrobeMod: A computational toolkit for identifying prokaryotic methylation and restriction-modification with nanopore sequencing.</title>
        <authorList>
            <person name="Crits-Christoph A."/>
            <person name="Kang S.C."/>
            <person name="Lee H."/>
            <person name="Ostrov N."/>
        </authorList>
    </citation>
    <scope>NUCLEOTIDE SEQUENCE [LARGE SCALE GENOMIC DNA]</scope>
    <source>
        <strain evidence="2 3">DSMZ 700</strain>
    </source>
</reference>
<dbReference type="Pfam" id="PF00665">
    <property type="entry name" value="rve"/>
    <property type="match status" value="1"/>
</dbReference>
<comment type="caution">
    <text evidence="2">The sequence shown here is derived from an EMBL/GenBank/DDBJ whole genome shotgun (WGS) entry which is preliminary data.</text>
</comment>
<dbReference type="InterPro" id="IPR009057">
    <property type="entry name" value="Homeodomain-like_sf"/>
</dbReference>
<dbReference type="InterPro" id="IPR012337">
    <property type="entry name" value="RNaseH-like_sf"/>
</dbReference>
<dbReference type="InterPro" id="IPR036397">
    <property type="entry name" value="RNaseH_sf"/>
</dbReference>
<dbReference type="PANTHER" id="PTHR46889:SF4">
    <property type="entry name" value="TRANSPOSASE INSO FOR INSERTION SEQUENCE ELEMENT IS911B-RELATED"/>
    <property type="match status" value="1"/>
</dbReference>
<dbReference type="SUPFAM" id="SSF46689">
    <property type="entry name" value="Homeodomain-like"/>
    <property type="match status" value="1"/>
</dbReference>
<name>A0AAW9DJJ3_ACIAO</name>